<dbReference type="PROSITE" id="PS51257">
    <property type="entry name" value="PROKAR_LIPOPROTEIN"/>
    <property type="match status" value="1"/>
</dbReference>
<evidence type="ECO:0000256" key="1">
    <source>
        <dbReference type="SAM" id="MobiDB-lite"/>
    </source>
</evidence>
<protein>
    <submittedName>
        <fullName evidence="2">Small lipoprotein YifL</fullName>
    </submittedName>
</protein>
<dbReference type="RefSeq" id="WP_420030890.1">
    <property type="nucleotide sequence ID" value="NZ_BAAAEV010000001.1"/>
</dbReference>
<accession>A0ABX0TZS2</accession>
<feature type="region of interest" description="Disordered" evidence="1">
    <location>
        <begin position="20"/>
        <end position="78"/>
    </location>
</feature>
<dbReference type="Proteomes" id="UP000788153">
    <property type="component" value="Unassembled WGS sequence"/>
</dbReference>
<keyword evidence="2" id="KW-0449">Lipoprotein</keyword>
<dbReference type="EMBL" id="JAASQP010000001">
    <property type="protein sequence ID" value="NIJ23813.1"/>
    <property type="molecule type" value="Genomic_DNA"/>
</dbReference>
<gene>
    <name evidence="2" type="ORF">FHT01_001355</name>
</gene>
<feature type="compositionally biased region" description="Basic and acidic residues" evidence="1">
    <location>
        <begin position="56"/>
        <end position="71"/>
    </location>
</feature>
<evidence type="ECO:0000313" key="3">
    <source>
        <dbReference type="Proteomes" id="UP000788153"/>
    </source>
</evidence>
<sequence length="78" mass="8267">MRSLVPIALLALLAGCGARGDLEPAEGRALPPAPYGAEEIPTPDDLLTPSTQARPTRSDELLQDSSERDSDPFDLPPD</sequence>
<reference evidence="2 3" key="1">
    <citation type="submission" date="2020-03" db="EMBL/GenBank/DDBJ databases">
        <title>Genomic Encyclopedia of Type Strains, Phase IV (KMG-IV): sequencing the most valuable type-strain genomes for metagenomic binning, comparative biology and taxonomic classification.</title>
        <authorList>
            <person name="Goeker M."/>
        </authorList>
    </citation>
    <scope>NUCLEOTIDE SEQUENCE [LARGE SCALE GENOMIC DNA]</scope>
    <source>
        <strain evidence="2 3">DSM 22753</strain>
    </source>
</reference>
<comment type="caution">
    <text evidence="2">The sequence shown here is derived from an EMBL/GenBank/DDBJ whole genome shotgun (WGS) entry which is preliminary data.</text>
</comment>
<organism evidence="2 3">
    <name type="scientific">Sphingomonas japonica</name>
    <dbReference type="NCBI Taxonomy" id="511662"/>
    <lineage>
        <taxon>Bacteria</taxon>
        <taxon>Pseudomonadati</taxon>
        <taxon>Pseudomonadota</taxon>
        <taxon>Alphaproteobacteria</taxon>
        <taxon>Sphingomonadales</taxon>
        <taxon>Sphingomonadaceae</taxon>
        <taxon>Sphingomonas</taxon>
    </lineage>
</organism>
<keyword evidence="3" id="KW-1185">Reference proteome</keyword>
<proteinExistence type="predicted"/>
<name>A0ABX0TZS2_9SPHN</name>
<evidence type="ECO:0000313" key="2">
    <source>
        <dbReference type="EMBL" id="NIJ23813.1"/>
    </source>
</evidence>